<dbReference type="Gene3D" id="1.10.630.10">
    <property type="entry name" value="Cytochrome P450"/>
    <property type="match status" value="1"/>
</dbReference>
<dbReference type="PRINTS" id="PR00463">
    <property type="entry name" value="EP450I"/>
</dbReference>
<gene>
    <name evidence="14" type="ORF">B296_00033576</name>
</gene>
<dbReference type="InterPro" id="IPR017972">
    <property type="entry name" value="Cyt_P450_CS"/>
</dbReference>
<keyword evidence="4 13" id="KW-0812">Transmembrane</keyword>
<keyword evidence="6 13" id="KW-1133">Transmembrane helix</keyword>
<evidence type="ECO:0000256" key="8">
    <source>
        <dbReference type="ARBA" id="ARBA00023004"/>
    </source>
</evidence>
<keyword evidence="7 12" id="KW-0560">Oxidoreductase</keyword>
<dbReference type="EMBL" id="AMZH03012172">
    <property type="protein sequence ID" value="RRT51536.1"/>
    <property type="molecule type" value="Genomic_DNA"/>
</dbReference>
<evidence type="ECO:0000256" key="6">
    <source>
        <dbReference type="ARBA" id="ARBA00022989"/>
    </source>
</evidence>
<comment type="similarity">
    <text evidence="2 12">Belongs to the cytochrome P450 family.</text>
</comment>
<evidence type="ECO:0000256" key="5">
    <source>
        <dbReference type="ARBA" id="ARBA00022723"/>
    </source>
</evidence>
<keyword evidence="3 11" id="KW-0349">Heme</keyword>
<evidence type="ECO:0000256" key="12">
    <source>
        <dbReference type="RuleBase" id="RU000461"/>
    </source>
</evidence>
<feature type="non-terminal residue" evidence="14">
    <location>
        <position position="1"/>
    </location>
</feature>
<dbReference type="GO" id="GO:0016705">
    <property type="term" value="F:oxidoreductase activity, acting on paired donors, with incorporation or reduction of molecular oxygen"/>
    <property type="evidence" value="ECO:0007669"/>
    <property type="project" value="InterPro"/>
</dbReference>
<dbReference type="InterPro" id="IPR001128">
    <property type="entry name" value="Cyt_P450"/>
</dbReference>
<keyword evidence="9 12" id="KW-0503">Monooxygenase</keyword>
<reference evidence="14 15" key="1">
    <citation type="journal article" date="2014" name="Agronomy (Basel)">
        <title>A Draft Genome Sequence for Ensete ventricosum, the Drought-Tolerant Tree Against Hunger.</title>
        <authorList>
            <person name="Harrison J."/>
            <person name="Moore K.A."/>
            <person name="Paszkiewicz K."/>
            <person name="Jones T."/>
            <person name="Grant M."/>
            <person name="Ambacheew D."/>
            <person name="Muzemil S."/>
            <person name="Studholme D.J."/>
        </authorList>
    </citation>
    <scope>NUCLEOTIDE SEQUENCE [LARGE SCALE GENOMIC DNA]</scope>
</reference>
<evidence type="ECO:0000256" key="2">
    <source>
        <dbReference type="ARBA" id="ARBA00010617"/>
    </source>
</evidence>
<dbReference type="GO" id="GO:0004497">
    <property type="term" value="F:monooxygenase activity"/>
    <property type="evidence" value="ECO:0007669"/>
    <property type="project" value="UniProtKB-KW"/>
</dbReference>
<dbReference type="PANTHER" id="PTHR24282:SF36">
    <property type="entry name" value="CYTOCHROME P450 714A1-RELATED"/>
    <property type="match status" value="1"/>
</dbReference>
<comment type="subcellular location">
    <subcellularLocation>
        <location evidence="1">Membrane</location>
    </subcellularLocation>
</comment>
<sequence>YENTPILVFNVRKVNSTAVLNPSSRRKPAFQCRLCREEELIGLFLFPRSALRALQVRLLVCSAVADSMIRSEGIRPVAHRWVEVGVRWSCSHCNHGMEKGKQASHGLGRRRYTKAVPKQLALCKRHWSIPGNDSNLEQLLVGWRVGVGKRHSQVAGSVEVEVEVEMEVWLSLWPVGVCGLLLIYFYSVAWLRPESIRNKLRQQGITGPPSSFLYGNSLEMKKLVMAARSRGGRGVEIKHDYTPLVFPYFERWRKRYGPVFSYSMGTVVALHVSHPDLVKEISLCSSLDLGKATYLKKTHEPLFGEGILKSNGVSWSHQRKIIAPEFFSDKVKVGMVDLMVDSAIPVLRSWEETVELGGGTAEIKVDEDLRCYSADVISRTCFGSNYIRGKEIFLKLRALQKAVSRPNLFAEITGLRCLPTKRGREVRRLNKEVNSLILRTVKEEEEEGDGREKRTSQHSLLHAILRSANNSVAYTHASDSFIVDNCKNIYFAGHEATAVATTWCLMLLALHPEWQARARAEAAEVCGGRSLDAHSLQKMKALTMVIQETLRLYPPGAFVAREALQEMHFGGIHIPKGVNIYVPVSTLHHDATIWGADVLEFKPERFARGIMGACHLPQTYLPFGAGPRTCLGQNFAMIELKVILSLILLRFSFSLSPNYFHSPSLRLIVEPEFGVKLMVNKA</sequence>
<dbReference type="PRINTS" id="PR00385">
    <property type="entry name" value="P450"/>
</dbReference>
<evidence type="ECO:0000256" key="13">
    <source>
        <dbReference type="SAM" id="Phobius"/>
    </source>
</evidence>
<dbReference type="PANTHER" id="PTHR24282">
    <property type="entry name" value="CYTOCHROME P450 FAMILY MEMBER"/>
    <property type="match status" value="1"/>
</dbReference>
<evidence type="ECO:0000313" key="15">
    <source>
        <dbReference type="Proteomes" id="UP000287651"/>
    </source>
</evidence>
<dbReference type="InterPro" id="IPR036396">
    <property type="entry name" value="Cyt_P450_sf"/>
</dbReference>
<dbReference type="GO" id="GO:0005506">
    <property type="term" value="F:iron ion binding"/>
    <property type="evidence" value="ECO:0007669"/>
    <property type="project" value="InterPro"/>
</dbReference>
<name>A0A426YIM6_ENSVE</name>
<keyword evidence="5 11" id="KW-0479">Metal-binding</keyword>
<feature type="transmembrane region" description="Helical" evidence="13">
    <location>
        <begin position="168"/>
        <end position="191"/>
    </location>
</feature>
<organism evidence="14 15">
    <name type="scientific">Ensete ventricosum</name>
    <name type="common">Abyssinian banana</name>
    <name type="synonym">Musa ensete</name>
    <dbReference type="NCBI Taxonomy" id="4639"/>
    <lineage>
        <taxon>Eukaryota</taxon>
        <taxon>Viridiplantae</taxon>
        <taxon>Streptophyta</taxon>
        <taxon>Embryophyta</taxon>
        <taxon>Tracheophyta</taxon>
        <taxon>Spermatophyta</taxon>
        <taxon>Magnoliopsida</taxon>
        <taxon>Liliopsida</taxon>
        <taxon>Zingiberales</taxon>
        <taxon>Musaceae</taxon>
        <taxon>Ensete</taxon>
    </lineage>
</organism>
<dbReference type="InterPro" id="IPR002401">
    <property type="entry name" value="Cyt_P450_E_grp-I"/>
</dbReference>
<dbReference type="Pfam" id="PF00067">
    <property type="entry name" value="p450"/>
    <property type="match status" value="1"/>
</dbReference>
<proteinExistence type="inferred from homology"/>
<evidence type="ECO:0000256" key="9">
    <source>
        <dbReference type="ARBA" id="ARBA00023033"/>
    </source>
</evidence>
<accession>A0A426YIM6</accession>
<feature type="binding site" description="axial binding residue" evidence="11">
    <location>
        <position position="630"/>
    </location>
    <ligand>
        <name>heme</name>
        <dbReference type="ChEBI" id="CHEBI:30413"/>
    </ligand>
    <ligandPart>
        <name>Fe</name>
        <dbReference type="ChEBI" id="CHEBI:18248"/>
    </ligandPart>
</feature>
<evidence type="ECO:0000256" key="3">
    <source>
        <dbReference type="ARBA" id="ARBA00022617"/>
    </source>
</evidence>
<dbReference type="SUPFAM" id="SSF48264">
    <property type="entry name" value="Cytochrome P450"/>
    <property type="match status" value="1"/>
</dbReference>
<evidence type="ECO:0000313" key="14">
    <source>
        <dbReference type="EMBL" id="RRT51536.1"/>
    </source>
</evidence>
<dbReference type="GO" id="GO:0006629">
    <property type="term" value="P:lipid metabolic process"/>
    <property type="evidence" value="ECO:0007669"/>
    <property type="project" value="UniProtKB-ARBA"/>
</dbReference>
<evidence type="ECO:0008006" key="16">
    <source>
        <dbReference type="Google" id="ProtNLM"/>
    </source>
</evidence>
<dbReference type="GO" id="GO:0020037">
    <property type="term" value="F:heme binding"/>
    <property type="evidence" value="ECO:0007669"/>
    <property type="project" value="InterPro"/>
</dbReference>
<comment type="caution">
    <text evidence="14">The sequence shown here is derived from an EMBL/GenBank/DDBJ whole genome shotgun (WGS) entry which is preliminary data.</text>
</comment>
<dbReference type="Proteomes" id="UP000287651">
    <property type="component" value="Unassembled WGS sequence"/>
</dbReference>
<dbReference type="InterPro" id="IPR050665">
    <property type="entry name" value="Cytochrome_P450_Monooxygen"/>
</dbReference>
<evidence type="ECO:0000256" key="4">
    <source>
        <dbReference type="ARBA" id="ARBA00022692"/>
    </source>
</evidence>
<evidence type="ECO:0000256" key="11">
    <source>
        <dbReference type="PIRSR" id="PIRSR602401-1"/>
    </source>
</evidence>
<keyword evidence="8 11" id="KW-0408">Iron</keyword>
<keyword evidence="10 13" id="KW-0472">Membrane</keyword>
<evidence type="ECO:0000256" key="1">
    <source>
        <dbReference type="ARBA" id="ARBA00004370"/>
    </source>
</evidence>
<dbReference type="PROSITE" id="PS00086">
    <property type="entry name" value="CYTOCHROME_P450"/>
    <property type="match status" value="1"/>
</dbReference>
<protein>
    <recommendedName>
        <fullName evidence="16">Cytochrome P450</fullName>
    </recommendedName>
</protein>
<dbReference type="AlphaFoldDB" id="A0A426YIM6"/>
<evidence type="ECO:0000256" key="10">
    <source>
        <dbReference type="ARBA" id="ARBA00023136"/>
    </source>
</evidence>
<comment type="cofactor">
    <cofactor evidence="11">
        <name>heme</name>
        <dbReference type="ChEBI" id="CHEBI:30413"/>
    </cofactor>
</comment>
<dbReference type="GO" id="GO:0016020">
    <property type="term" value="C:membrane"/>
    <property type="evidence" value="ECO:0007669"/>
    <property type="project" value="UniProtKB-SubCell"/>
</dbReference>
<evidence type="ECO:0000256" key="7">
    <source>
        <dbReference type="ARBA" id="ARBA00023002"/>
    </source>
</evidence>